<feature type="transmembrane region" description="Helical" evidence="1">
    <location>
        <begin position="19"/>
        <end position="38"/>
    </location>
</feature>
<protein>
    <submittedName>
        <fullName evidence="2">Uncharacterized protein</fullName>
    </submittedName>
</protein>
<keyword evidence="1" id="KW-0472">Membrane</keyword>
<sequence>INLMPEDYLKLRAKRRTSVICLILFAVVMVGVLTAALLSEESRRRTLQVRDRVDGDYAEAAKLIRQMQHLQARKSTLLRKAELTASLMERVPRSYLLAVVTNALPQGASLTKFDLERKRLTVIAKSARSSGSKKTKFATVSQRRLAKSPPYLIAVNVTGLAGTDIQVARFIANVAGNPLARSVDLIYSQEKIVDDVTLREFRIRIDLRIDVDVIDILRDTSATEMAQKKSAKKPATDARS</sequence>
<name>X0UNQ4_9ZZZZ</name>
<comment type="caution">
    <text evidence="2">The sequence shown here is derived from an EMBL/GenBank/DDBJ whole genome shotgun (WGS) entry which is preliminary data.</text>
</comment>
<keyword evidence="1" id="KW-0812">Transmembrane</keyword>
<evidence type="ECO:0000256" key="1">
    <source>
        <dbReference type="SAM" id="Phobius"/>
    </source>
</evidence>
<feature type="non-terminal residue" evidence="2">
    <location>
        <position position="1"/>
    </location>
</feature>
<gene>
    <name evidence="2" type="ORF">S01H1_39760</name>
</gene>
<reference evidence="2" key="1">
    <citation type="journal article" date="2014" name="Front. Microbiol.">
        <title>High frequency of phylogenetically diverse reductive dehalogenase-homologous genes in deep subseafloor sedimentary metagenomes.</title>
        <authorList>
            <person name="Kawai M."/>
            <person name="Futagami T."/>
            <person name="Toyoda A."/>
            <person name="Takaki Y."/>
            <person name="Nishi S."/>
            <person name="Hori S."/>
            <person name="Arai W."/>
            <person name="Tsubouchi T."/>
            <person name="Morono Y."/>
            <person name="Uchiyama I."/>
            <person name="Ito T."/>
            <person name="Fujiyama A."/>
            <person name="Inagaki F."/>
            <person name="Takami H."/>
        </authorList>
    </citation>
    <scope>NUCLEOTIDE SEQUENCE</scope>
    <source>
        <strain evidence="2">Expedition CK06-06</strain>
    </source>
</reference>
<dbReference type="EMBL" id="BARS01025126">
    <property type="protein sequence ID" value="GAG00907.1"/>
    <property type="molecule type" value="Genomic_DNA"/>
</dbReference>
<accession>X0UNQ4</accession>
<proteinExistence type="predicted"/>
<organism evidence="2">
    <name type="scientific">marine sediment metagenome</name>
    <dbReference type="NCBI Taxonomy" id="412755"/>
    <lineage>
        <taxon>unclassified sequences</taxon>
        <taxon>metagenomes</taxon>
        <taxon>ecological metagenomes</taxon>
    </lineage>
</organism>
<dbReference type="AlphaFoldDB" id="X0UNQ4"/>
<evidence type="ECO:0000313" key="2">
    <source>
        <dbReference type="EMBL" id="GAG00907.1"/>
    </source>
</evidence>
<keyword evidence="1" id="KW-1133">Transmembrane helix</keyword>